<evidence type="ECO:0000259" key="1">
    <source>
        <dbReference type="SMART" id="SM00421"/>
    </source>
</evidence>
<evidence type="ECO:0000313" key="2">
    <source>
        <dbReference type="EMBL" id="MBU9696598.1"/>
    </source>
</evidence>
<protein>
    <recommendedName>
        <fullName evidence="1">HTH luxR-type domain-containing protein</fullName>
    </recommendedName>
</protein>
<accession>A0ABS6IYL6</accession>
<dbReference type="InterPro" id="IPR016032">
    <property type="entry name" value="Sig_transdc_resp-reg_C-effctor"/>
</dbReference>
<proteinExistence type="predicted"/>
<evidence type="ECO:0000313" key="3">
    <source>
        <dbReference type="Proteomes" id="UP000731907"/>
    </source>
</evidence>
<dbReference type="SMART" id="SM00421">
    <property type="entry name" value="HTH_LUXR"/>
    <property type="match status" value="1"/>
</dbReference>
<dbReference type="Gene3D" id="1.10.10.10">
    <property type="entry name" value="Winged helix-like DNA-binding domain superfamily/Winged helix DNA-binding domain"/>
    <property type="match status" value="1"/>
</dbReference>
<dbReference type="SUPFAM" id="SSF46894">
    <property type="entry name" value="C-terminal effector domain of the bipartite response regulators"/>
    <property type="match status" value="1"/>
</dbReference>
<keyword evidence="3" id="KW-1185">Reference proteome</keyword>
<sequence length="372" mass="39707">MNKYEPVSSGLFSVIVLDAAFDGTLPATLAVELGRLVPPQVVVSLLSRHRRAGGWRTVIHPPHATGPSQRIGSLANPVERAFEGTVYSGDCDLEDGASDSMDSFLRLVLRTTRHGRDEIELRFPSRKADQVRPELARLMQAIAPDLVLAYRIATLAGRLVSIERLNDALLELLPFPALLLDRRGTLRRSNGHGTSLLARGTAIVAGADGRVHAINPVANAELHGVVEGQGSPSEGRPAKAAIVSLQAGAERVLMTLRHLGGTGDHAAEGAADATQEEEPATILVAHRTGGPLSLQRGLLEGAFGLSGKEAELAQSLLNGESIGAYAVRRRMSKQTLRNQLSGILRKTGTKRQAELIGLLTRLAFAPSFQEGR</sequence>
<dbReference type="Proteomes" id="UP000731907">
    <property type="component" value="Unassembled WGS sequence"/>
</dbReference>
<name>A0ABS6IYL6_9RHOB</name>
<dbReference type="InterPro" id="IPR000792">
    <property type="entry name" value="Tscrpt_reg_LuxR_C"/>
</dbReference>
<organism evidence="2 3">
    <name type="scientific">Paragemmobacter amnigenus</name>
    <dbReference type="NCBI Taxonomy" id="2852097"/>
    <lineage>
        <taxon>Bacteria</taxon>
        <taxon>Pseudomonadati</taxon>
        <taxon>Pseudomonadota</taxon>
        <taxon>Alphaproteobacteria</taxon>
        <taxon>Rhodobacterales</taxon>
        <taxon>Paracoccaceae</taxon>
        <taxon>Paragemmobacter</taxon>
    </lineage>
</organism>
<feature type="domain" description="HTH luxR-type" evidence="1">
    <location>
        <begin position="302"/>
        <end position="359"/>
    </location>
</feature>
<comment type="caution">
    <text evidence="2">The sequence shown here is derived from an EMBL/GenBank/DDBJ whole genome shotgun (WGS) entry which is preliminary data.</text>
</comment>
<dbReference type="EMBL" id="JAAATX020000001">
    <property type="protein sequence ID" value="MBU9696598.1"/>
    <property type="molecule type" value="Genomic_DNA"/>
</dbReference>
<dbReference type="RefSeq" id="WP_161760630.1">
    <property type="nucleotide sequence ID" value="NZ_JAAATX020000001.1"/>
</dbReference>
<gene>
    <name evidence="2" type="ORF">GU927_001935</name>
</gene>
<reference evidence="2 3" key="1">
    <citation type="submission" date="2021-06" db="EMBL/GenBank/DDBJ databases">
        <title>Rhodobacteraceae bacterium strain HSP-20.</title>
        <authorList>
            <person name="Chen W.-M."/>
        </authorList>
    </citation>
    <scope>NUCLEOTIDE SEQUENCE [LARGE SCALE GENOMIC DNA]</scope>
    <source>
        <strain evidence="2 3">HSP-20</strain>
    </source>
</reference>
<dbReference type="InterPro" id="IPR036388">
    <property type="entry name" value="WH-like_DNA-bd_sf"/>
</dbReference>